<dbReference type="RefSeq" id="XP_060324242.1">
    <property type="nucleotide sequence ID" value="XM_060470209.1"/>
</dbReference>
<evidence type="ECO:0000313" key="1">
    <source>
        <dbReference type="EMBL" id="KAK0442269.1"/>
    </source>
</evidence>
<protein>
    <submittedName>
        <fullName evidence="1">Uncharacterized protein</fullName>
    </submittedName>
</protein>
<dbReference type="AlphaFoldDB" id="A0AA39JJ46"/>
<organism evidence="1 2">
    <name type="scientific">Armillaria tabescens</name>
    <name type="common">Ringless honey mushroom</name>
    <name type="synonym">Agaricus tabescens</name>
    <dbReference type="NCBI Taxonomy" id="1929756"/>
    <lineage>
        <taxon>Eukaryota</taxon>
        <taxon>Fungi</taxon>
        <taxon>Dikarya</taxon>
        <taxon>Basidiomycota</taxon>
        <taxon>Agaricomycotina</taxon>
        <taxon>Agaricomycetes</taxon>
        <taxon>Agaricomycetidae</taxon>
        <taxon>Agaricales</taxon>
        <taxon>Marasmiineae</taxon>
        <taxon>Physalacriaceae</taxon>
        <taxon>Desarmillaria</taxon>
    </lineage>
</organism>
<dbReference type="SUPFAM" id="SSF57850">
    <property type="entry name" value="RING/U-box"/>
    <property type="match status" value="1"/>
</dbReference>
<name>A0AA39JJ46_ARMTA</name>
<evidence type="ECO:0000313" key="2">
    <source>
        <dbReference type="Proteomes" id="UP001175211"/>
    </source>
</evidence>
<accession>A0AA39JJ46</accession>
<proteinExistence type="predicted"/>
<sequence length="223" mass="25154">MASTAKIEELTTRLVEKVGKGNVQSLASDLQDLLKEVDEFLSVNNQLLSTVRADRCRIAGEVLNLVDELVLKERCVTVVIVQSVHPVMQRIRRCEAKARLSAFGPHYGWMVPCGHTTCVICTYKWWKKCKEAPQPTFSCIWCGTTSDQHPLQALTIEGAMHELPRLNDDDRLFCEEAAKKVGYEDDSSWDVFFPKAPIHFGDVNGSFEGQNLNANTQQELNKR</sequence>
<keyword evidence="2" id="KW-1185">Reference proteome</keyword>
<dbReference type="EMBL" id="JAUEPS010000065">
    <property type="protein sequence ID" value="KAK0442269.1"/>
    <property type="molecule type" value="Genomic_DNA"/>
</dbReference>
<comment type="caution">
    <text evidence="1">The sequence shown here is derived from an EMBL/GenBank/DDBJ whole genome shotgun (WGS) entry which is preliminary data.</text>
</comment>
<dbReference type="GeneID" id="85353757"/>
<gene>
    <name evidence="1" type="ORF">EV420DRAFT_1485392</name>
</gene>
<dbReference type="InterPro" id="IPR013083">
    <property type="entry name" value="Znf_RING/FYVE/PHD"/>
</dbReference>
<dbReference type="Proteomes" id="UP001175211">
    <property type="component" value="Unassembled WGS sequence"/>
</dbReference>
<reference evidence="1" key="1">
    <citation type="submission" date="2023-06" db="EMBL/GenBank/DDBJ databases">
        <authorList>
            <consortium name="Lawrence Berkeley National Laboratory"/>
            <person name="Ahrendt S."/>
            <person name="Sahu N."/>
            <person name="Indic B."/>
            <person name="Wong-Bajracharya J."/>
            <person name="Merenyi Z."/>
            <person name="Ke H.-M."/>
            <person name="Monk M."/>
            <person name="Kocsube S."/>
            <person name="Drula E."/>
            <person name="Lipzen A."/>
            <person name="Balint B."/>
            <person name="Henrissat B."/>
            <person name="Andreopoulos B."/>
            <person name="Martin F.M."/>
            <person name="Harder C.B."/>
            <person name="Rigling D."/>
            <person name="Ford K.L."/>
            <person name="Foster G.D."/>
            <person name="Pangilinan J."/>
            <person name="Papanicolaou A."/>
            <person name="Barry K."/>
            <person name="LaButti K."/>
            <person name="Viragh M."/>
            <person name="Koriabine M."/>
            <person name="Yan M."/>
            <person name="Riley R."/>
            <person name="Champramary S."/>
            <person name="Plett K.L."/>
            <person name="Tsai I.J."/>
            <person name="Slot J."/>
            <person name="Sipos G."/>
            <person name="Plett J."/>
            <person name="Nagy L.G."/>
            <person name="Grigoriev I.V."/>
        </authorList>
    </citation>
    <scope>NUCLEOTIDE SEQUENCE</scope>
    <source>
        <strain evidence="1">CCBAS 213</strain>
    </source>
</reference>
<dbReference type="Gene3D" id="3.30.40.10">
    <property type="entry name" value="Zinc/RING finger domain, C3HC4 (zinc finger)"/>
    <property type="match status" value="1"/>
</dbReference>